<dbReference type="NCBIfam" id="TIGR00688">
    <property type="entry name" value="rarD"/>
    <property type="match status" value="1"/>
</dbReference>
<evidence type="ECO:0000313" key="10">
    <source>
        <dbReference type="EMBL" id="BDS06201.1"/>
    </source>
</evidence>
<dbReference type="KEGG" id="osu:NT6N_12410"/>
<evidence type="ECO:0000256" key="4">
    <source>
        <dbReference type="ARBA" id="ARBA00022475"/>
    </source>
</evidence>
<feature type="transmembrane region" description="Helical" evidence="8">
    <location>
        <begin position="102"/>
        <end position="119"/>
    </location>
</feature>
<dbReference type="Pfam" id="PF00892">
    <property type="entry name" value="EamA"/>
    <property type="match status" value="1"/>
</dbReference>
<dbReference type="InterPro" id="IPR037185">
    <property type="entry name" value="EmrE-like"/>
</dbReference>
<organism evidence="10">
    <name type="scientific">Oceaniferula spumae</name>
    <dbReference type="NCBI Taxonomy" id="2979115"/>
    <lineage>
        <taxon>Bacteria</taxon>
        <taxon>Pseudomonadati</taxon>
        <taxon>Verrucomicrobiota</taxon>
        <taxon>Verrucomicrobiia</taxon>
        <taxon>Verrucomicrobiales</taxon>
        <taxon>Verrucomicrobiaceae</taxon>
        <taxon>Oceaniferula</taxon>
    </lineage>
</organism>
<feature type="transmembrane region" description="Helical" evidence="8">
    <location>
        <begin position="209"/>
        <end position="228"/>
    </location>
</feature>
<evidence type="ECO:0000256" key="8">
    <source>
        <dbReference type="SAM" id="Phobius"/>
    </source>
</evidence>
<keyword evidence="7 8" id="KW-0472">Membrane</keyword>
<feature type="transmembrane region" description="Helical" evidence="8">
    <location>
        <begin position="264"/>
        <end position="282"/>
    </location>
</feature>
<dbReference type="AlphaFoldDB" id="A0AAT9FJE5"/>
<keyword evidence="5 8" id="KW-0812">Transmembrane</keyword>
<evidence type="ECO:0000256" key="5">
    <source>
        <dbReference type="ARBA" id="ARBA00022692"/>
    </source>
</evidence>
<evidence type="ECO:0000256" key="7">
    <source>
        <dbReference type="ARBA" id="ARBA00023136"/>
    </source>
</evidence>
<reference evidence="10" key="1">
    <citation type="submission" date="2024-07" db="EMBL/GenBank/DDBJ databases">
        <title>Complete genome sequence of Verrucomicrobiaceae bacterium NT6N.</title>
        <authorList>
            <person name="Huang C."/>
            <person name="Takami H."/>
            <person name="Hamasaki K."/>
        </authorList>
    </citation>
    <scope>NUCLEOTIDE SEQUENCE</scope>
    <source>
        <strain evidence="10">NT6N</strain>
    </source>
</reference>
<keyword evidence="6 8" id="KW-1133">Transmembrane helix</keyword>
<dbReference type="GO" id="GO:0005886">
    <property type="term" value="C:plasma membrane"/>
    <property type="evidence" value="ECO:0007669"/>
    <property type="project" value="UniProtKB-SubCell"/>
</dbReference>
<gene>
    <name evidence="10" type="ORF">NT6N_12410</name>
</gene>
<evidence type="ECO:0000256" key="1">
    <source>
        <dbReference type="ARBA" id="ARBA00004651"/>
    </source>
</evidence>
<name>A0AAT9FJE5_9BACT</name>
<feature type="transmembrane region" description="Helical" evidence="8">
    <location>
        <begin position="71"/>
        <end position="90"/>
    </location>
</feature>
<dbReference type="InterPro" id="IPR000620">
    <property type="entry name" value="EamA_dom"/>
</dbReference>
<evidence type="ECO:0000256" key="2">
    <source>
        <dbReference type="ARBA" id="ARBA00007362"/>
    </source>
</evidence>
<protein>
    <submittedName>
        <fullName evidence="10">Membrane protein</fullName>
    </submittedName>
</protein>
<dbReference type="PANTHER" id="PTHR22911:SF137">
    <property type="entry name" value="SOLUTE CARRIER FAMILY 35 MEMBER G2-RELATED"/>
    <property type="match status" value="1"/>
</dbReference>
<feature type="transmembrane region" description="Helical" evidence="8">
    <location>
        <begin position="148"/>
        <end position="165"/>
    </location>
</feature>
<evidence type="ECO:0000256" key="6">
    <source>
        <dbReference type="ARBA" id="ARBA00022989"/>
    </source>
</evidence>
<evidence type="ECO:0000256" key="3">
    <source>
        <dbReference type="ARBA" id="ARBA00022448"/>
    </source>
</evidence>
<feature type="domain" description="EamA" evidence="9">
    <location>
        <begin position="6"/>
        <end position="140"/>
    </location>
</feature>
<dbReference type="PANTHER" id="PTHR22911">
    <property type="entry name" value="ACYL-MALONYL CONDENSING ENZYME-RELATED"/>
    <property type="match status" value="1"/>
</dbReference>
<comment type="subcellular location">
    <subcellularLocation>
        <location evidence="1">Cell membrane</location>
        <topology evidence="1">Multi-pass membrane protein</topology>
    </subcellularLocation>
</comment>
<sequence length="297" mass="32378">MTESTKGTLAAITAFSLWGILPVFWKALGSIPVLELTAHRVVWTLVILIVLLTSQQKVLKTLSLLRSPKIIAVHALAATCLASNWLIYVWATLNDRILEGALGYYINPFLYILLGRIFLGERHSRLQMLAIAVAATGVVLQFPAVKGVPWAALGLAFSFACYGMIRKKSPLGSFDGLAIESTLMLPVALVYVSFLQAQGGSTFGMAADTSWLLVATGAATAAPLLFFARGARAISLSLLGILQFIGPTGQFFIGWLMYDEPLPPLRLISFALIWTAVLIYIFSMRRKLSMPDQILTE</sequence>
<evidence type="ECO:0000259" key="9">
    <source>
        <dbReference type="Pfam" id="PF00892"/>
    </source>
</evidence>
<accession>A0AAT9FJE5</accession>
<comment type="similarity">
    <text evidence="2">Belongs to the EamA transporter family.</text>
</comment>
<keyword evidence="4" id="KW-1003">Cell membrane</keyword>
<dbReference type="EMBL" id="AP026866">
    <property type="protein sequence ID" value="BDS06201.1"/>
    <property type="molecule type" value="Genomic_DNA"/>
</dbReference>
<keyword evidence="3" id="KW-0813">Transport</keyword>
<feature type="transmembrane region" description="Helical" evidence="8">
    <location>
        <begin position="7"/>
        <end position="28"/>
    </location>
</feature>
<feature type="transmembrane region" description="Helical" evidence="8">
    <location>
        <begin position="235"/>
        <end position="258"/>
    </location>
</feature>
<dbReference type="InterPro" id="IPR004626">
    <property type="entry name" value="RarD"/>
</dbReference>
<feature type="transmembrane region" description="Helical" evidence="8">
    <location>
        <begin position="126"/>
        <end position="142"/>
    </location>
</feature>
<proteinExistence type="inferred from homology"/>
<feature type="transmembrane region" description="Helical" evidence="8">
    <location>
        <begin position="40"/>
        <end position="59"/>
    </location>
</feature>
<feature type="transmembrane region" description="Helical" evidence="8">
    <location>
        <begin position="177"/>
        <end position="197"/>
    </location>
</feature>
<dbReference type="SUPFAM" id="SSF103481">
    <property type="entry name" value="Multidrug resistance efflux transporter EmrE"/>
    <property type="match status" value="2"/>
</dbReference>